<reference evidence="2" key="3">
    <citation type="submission" date="2014-01" db="EMBL/GenBank/DDBJ databases">
        <title>Evolution of pathogenesis and genome organization in the Tremellales.</title>
        <authorList>
            <person name="Cuomo C."/>
            <person name="Litvintseva A."/>
            <person name="Heitman J."/>
            <person name="Chen Y."/>
            <person name="Sun S."/>
            <person name="Springer D."/>
            <person name="Dromer F."/>
            <person name="Young S."/>
            <person name="Zeng Q."/>
            <person name="Chapman S."/>
            <person name="Gujja S."/>
            <person name="Saif S."/>
            <person name="Birren B."/>
        </authorList>
    </citation>
    <scope>NUCLEOTIDE SEQUENCE</scope>
    <source>
        <strain evidence="2">CBS 10118</strain>
    </source>
</reference>
<accession>A0A1B9G6K6</accession>
<dbReference type="AlphaFoldDB" id="A0A1B9G6K6"/>
<reference evidence="3" key="4">
    <citation type="submission" date="2024-02" db="EMBL/GenBank/DDBJ databases">
        <title>Comparative genomics of Cryptococcus and Kwoniella reveals pathogenesis evolution and contrasting modes of karyotype evolution via chromosome fusion or intercentromeric recombination.</title>
        <authorList>
            <person name="Coelho M.A."/>
            <person name="David-Palma M."/>
            <person name="Shea T."/>
            <person name="Bowers K."/>
            <person name="McGinley-Smith S."/>
            <person name="Mohammad A.W."/>
            <person name="Gnirke A."/>
            <person name="Yurkov A.M."/>
            <person name="Nowrousian M."/>
            <person name="Sun S."/>
            <person name="Cuomo C.A."/>
            <person name="Heitman J."/>
        </authorList>
    </citation>
    <scope>NUCLEOTIDE SEQUENCE</scope>
    <source>
        <strain evidence="3">CBS 10118</strain>
    </source>
</reference>
<dbReference type="RefSeq" id="XP_019047703.1">
    <property type="nucleotide sequence ID" value="XM_019190955.1"/>
</dbReference>
<evidence type="ECO:0000313" key="3">
    <source>
        <dbReference type="EMBL" id="WVW78979.1"/>
    </source>
</evidence>
<organism evidence="2">
    <name type="scientific">Kwoniella bestiolae CBS 10118</name>
    <dbReference type="NCBI Taxonomy" id="1296100"/>
    <lineage>
        <taxon>Eukaryota</taxon>
        <taxon>Fungi</taxon>
        <taxon>Dikarya</taxon>
        <taxon>Basidiomycota</taxon>
        <taxon>Agaricomycotina</taxon>
        <taxon>Tremellomycetes</taxon>
        <taxon>Tremellales</taxon>
        <taxon>Cryptococcaceae</taxon>
        <taxon>Kwoniella</taxon>
    </lineage>
</organism>
<proteinExistence type="predicted"/>
<protein>
    <submittedName>
        <fullName evidence="2">Uncharacterized protein</fullName>
    </submittedName>
</protein>
<feature type="region of interest" description="Disordered" evidence="1">
    <location>
        <begin position="1"/>
        <end position="40"/>
    </location>
</feature>
<reference evidence="3" key="2">
    <citation type="submission" date="2013-07" db="EMBL/GenBank/DDBJ databases">
        <authorList>
            <consortium name="The Broad Institute Genome Sequencing Platform"/>
            <person name="Cuomo C."/>
            <person name="Litvintseva A."/>
            <person name="Chen Y."/>
            <person name="Heitman J."/>
            <person name="Sun S."/>
            <person name="Springer D."/>
            <person name="Dromer F."/>
            <person name="Young S.K."/>
            <person name="Zeng Q."/>
            <person name="Gargeya S."/>
            <person name="Fitzgerald M."/>
            <person name="Abouelleil A."/>
            <person name="Alvarado L."/>
            <person name="Berlin A.M."/>
            <person name="Chapman S.B."/>
            <person name="Dewar J."/>
            <person name="Goldberg J."/>
            <person name="Griggs A."/>
            <person name="Gujja S."/>
            <person name="Hansen M."/>
            <person name="Howarth C."/>
            <person name="Imamovic A."/>
            <person name="Larimer J."/>
            <person name="McCowan C."/>
            <person name="Murphy C."/>
            <person name="Pearson M."/>
            <person name="Priest M."/>
            <person name="Roberts A."/>
            <person name="Saif S."/>
            <person name="Shea T."/>
            <person name="Sykes S."/>
            <person name="Wortman J."/>
            <person name="Nusbaum C."/>
            <person name="Birren B."/>
        </authorList>
    </citation>
    <scope>NUCLEOTIDE SEQUENCE</scope>
    <source>
        <strain evidence="3">CBS 10118</strain>
    </source>
</reference>
<dbReference type="Proteomes" id="UP000092730">
    <property type="component" value="Chromosome 1"/>
</dbReference>
<evidence type="ECO:0000313" key="2">
    <source>
        <dbReference type="EMBL" id="OCF26633.1"/>
    </source>
</evidence>
<sequence length="344" mass="38869">MSSYQPPRADTDDEGSEFATPEDSVGNEVVAPTGPVMDNVASSAEGLHTYEARSGASPAEDHPCSLGAGPSTVPFRLEYAKGHLRPFLSHGLTLSRTNKSGWWSIDPPKKKIGIIWDPTFGRAEDPLSRPFLDALVEKSKTYSPIVHQCDLSPPDVATTLTKLSERNGNGWINFGEDTFKKEMQRYSESRKPSFMFENDSRMKTLDFISQSICQAPGARVYQPYDRTKYESDMRRNWANRQVLSHRQENGIHYLQIAEQPRDDTKTTFYRFPFFKSASSLRRHRDLSTQRKKSYPSDLPDTSAEMVCTGSLISDRTMVVVLNDDEDDTTEMTSEELRRLICGDD</sequence>
<evidence type="ECO:0000313" key="4">
    <source>
        <dbReference type="Proteomes" id="UP000092730"/>
    </source>
</evidence>
<dbReference type="EMBL" id="KI894020">
    <property type="protein sequence ID" value="OCF26633.1"/>
    <property type="molecule type" value="Genomic_DNA"/>
</dbReference>
<dbReference type="EMBL" id="CP144541">
    <property type="protein sequence ID" value="WVW78979.1"/>
    <property type="molecule type" value="Genomic_DNA"/>
</dbReference>
<reference evidence="2" key="1">
    <citation type="submission" date="2013-07" db="EMBL/GenBank/DDBJ databases">
        <title>The Genome Sequence of Cryptococcus bestiolae CBS10118.</title>
        <authorList>
            <consortium name="The Broad Institute Genome Sequencing Platform"/>
            <person name="Cuomo C."/>
            <person name="Litvintseva A."/>
            <person name="Chen Y."/>
            <person name="Heitman J."/>
            <person name="Sun S."/>
            <person name="Springer D."/>
            <person name="Dromer F."/>
            <person name="Young S.K."/>
            <person name="Zeng Q."/>
            <person name="Gargeya S."/>
            <person name="Fitzgerald M."/>
            <person name="Abouelleil A."/>
            <person name="Alvarado L."/>
            <person name="Berlin A.M."/>
            <person name="Chapman S.B."/>
            <person name="Dewar J."/>
            <person name="Goldberg J."/>
            <person name="Griggs A."/>
            <person name="Gujja S."/>
            <person name="Hansen M."/>
            <person name="Howarth C."/>
            <person name="Imamovic A."/>
            <person name="Larimer J."/>
            <person name="McCowan C."/>
            <person name="Murphy C."/>
            <person name="Pearson M."/>
            <person name="Priest M."/>
            <person name="Roberts A."/>
            <person name="Saif S."/>
            <person name="Shea T."/>
            <person name="Sykes S."/>
            <person name="Wortman J."/>
            <person name="Nusbaum C."/>
            <person name="Birren B."/>
        </authorList>
    </citation>
    <scope>NUCLEOTIDE SEQUENCE [LARGE SCALE GENOMIC DNA]</scope>
    <source>
        <strain evidence="2">CBS 10118</strain>
    </source>
</reference>
<evidence type="ECO:0000256" key="1">
    <source>
        <dbReference type="SAM" id="MobiDB-lite"/>
    </source>
</evidence>
<name>A0A1B9G6K6_9TREE</name>
<dbReference type="KEGG" id="kbi:30208718"/>
<keyword evidence="4" id="KW-1185">Reference proteome</keyword>
<dbReference type="GeneID" id="30208718"/>
<dbReference type="VEuPathDB" id="FungiDB:I302_04319"/>
<gene>
    <name evidence="2" type="ORF">I302_04319</name>
    <name evidence="3" type="ORF">I302_100942</name>
</gene>